<reference evidence="3 4" key="1">
    <citation type="journal article" date="2012" name="Front. Microbiol.">
        <title>Redundancy and modularity in membrane-associated dissimilatory nitrate reduction in Bacillus.</title>
        <authorList>
            <person name="Heylen K."/>
            <person name="Keltjens J."/>
        </authorList>
    </citation>
    <scope>NUCLEOTIDE SEQUENCE [LARGE SCALE GENOMIC DNA]</scope>
    <source>
        <strain evidence="4">LMG 21833T</strain>
    </source>
</reference>
<dbReference type="RefSeq" id="WP_007085162.1">
    <property type="nucleotide sequence ID" value="NZ_AJLS01000057.1"/>
</dbReference>
<dbReference type="eggNOG" id="ENOG5033J6W">
    <property type="taxonomic scope" value="Bacteria"/>
</dbReference>
<dbReference type="Pfam" id="PF03779">
    <property type="entry name" value="SPW"/>
    <property type="match status" value="1"/>
</dbReference>
<organism evidence="3 4">
    <name type="scientific">Neobacillus bataviensis LMG 21833</name>
    <dbReference type="NCBI Taxonomy" id="1117379"/>
    <lineage>
        <taxon>Bacteria</taxon>
        <taxon>Bacillati</taxon>
        <taxon>Bacillota</taxon>
        <taxon>Bacilli</taxon>
        <taxon>Bacillales</taxon>
        <taxon>Bacillaceae</taxon>
        <taxon>Neobacillus</taxon>
    </lineage>
</organism>
<keyword evidence="1" id="KW-0812">Transmembrane</keyword>
<dbReference type="STRING" id="1117379.BABA_10726"/>
<evidence type="ECO:0000313" key="3">
    <source>
        <dbReference type="EMBL" id="EKN69331.1"/>
    </source>
</evidence>
<accession>K6E7P3</accession>
<evidence type="ECO:0000313" key="4">
    <source>
        <dbReference type="Proteomes" id="UP000006316"/>
    </source>
</evidence>
<dbReference type="Proteomes" id="UP000006316">
    <property type="component" value="Unassembled WGS sequence"/>
</dbReference>
<dbReference type="PATRIC" id="fig|1117379.3.peg.2235"/>
<proteinExistence type="predicted"/>
<evidence type="ECO:0000256" key="1">
    <source>
        <dbReference type="SAM" id="Phobius"/>
    </source>
</evidence>
<feature type="transmembrane region" description="Helical" evidence="1">
    <location>
        <begin position="28"/>
        <end position="48"/>
    </location>
</feature>
<keyword evidence="1" id="KW-0472">Membrane</keyword>
<protein>
    <submittedName>
        <fullName evidence="3">SPW repeat-containing protein</fullName>
    </submittedName>
</protein>
<keyword evidence="1" id="KW-1133">Transmembrane helix</keyword>
<dbReference type="AlphaFoldDB" id="K6E7P3"/>
<dbReference type="InterPro" id="IPR005530">
    <property type="entry name" value="SPW"/>
</dbReference>
<name>K6E7P3_9BACI</name>
<sequence length="56" mass="6441">MWQLWLSGLIGIWLVCSPWVYDFADNSGAFWNNIIFGIIILILSIWVGNKEKSITP</sequence>
<gene>
    <name evidence="3" type="ORF">BABA_10726</name>
</gene>
<evidence type="ECO:0000259" key="2">
    <source>
        <dbReference type="Pfam" id="PF03779"/>
    </source>
</evidence>
<dbReference type="EMBL" id="AJLS01000057">
    <property type="protein sequence ID" value="EKN69331.1"/>
    <property type="molecule type" value="Genomic_DNA"/>
</dbReference>
<keyword evidence="4" id="KW-1185">Reference proteome</keyword>
<feature type="domain" description="SPW repeat-containing integral membrane" evidence="2">
    <location>
        <begin position="2"/>
        <end position="46"/>
    </location>
</feature>
<comment type="caution">
    <text evidence="3">The sequence shown here is derived from an EMBL/GenBank/DDBJ whole genome shotgun (WGS) entry which is preliminary data.</text>
</comment>